<name>A0A3Q7GYR0_SOLLC</name>
<dbReference type="Proteomes" id="UP000004994">
    <property type="component" value="Chromosome 6"/>
</dbReference>
<accession>A0A3Q7GYR0</accession>
<keyword evidence="1" id="KW-0472">Membrane</keyword>
<keyword evidence="1" id="KW-1133">Transmembrane helix</keyword>
<feature type="transmembrane region" description="Helical" evidence="1">
    <location>
        <begin position="16"/>
        <end position="39"/>
    </location>
</feature>
<dbReference type="Gramene" id="Solyc06g065055.1.1">
    <property type="protein sequence ID" value="Solyc06g065055.1.1"/>
    <property type="gene ID" value="Solyc06g065055.1"/>
</dbReference>
<organism evidence="2">
    <name type="scientific">Solanum lycopersicum</name>
    <name type="common">Tomato</name>
    <name type="synonym">Lycopersicon esculentum</name>
    <dbReference type="NCBI Taxonomy" id="4081"/>
    <lineage>
        <taxon>Eukaryota</taxon>
        <taxon>Viridiplantae</taxon>
        <taxon>Streptophyta</taxon>
        <taxon>Embryophyta</taxon>
        <taxon>Tracheophyta</taxon>
        <taxon>Spermatophyta</taxon>
        <taxon>Magnoliopsida</taxon>
        <taxon>eudicotyledons</taxon>
        <taxon>Gunneridae</taxon>
        <taxon>Pentapetalae</taxon>
        <taxon>asterids</taxon>
        <taxon>lamiids</taxon>
        <taxon>Solanales</taxon>
        <taxon>Solanaceae</taxon>
        <taxon>Solanoideae</taxon>
        <taxon>Solaneae</taxon>
        <taxon>Solanum</taxon>
        <taxon>Solanum subgen. Lycopersicon</taxon>
    </lineage>
</organism>
<keyword evidence="1" id="KW-0812">Transmembrane</keyword>
<dbReference type="AlphaFoldDB" id="A0A3Q7GYR0"/>
<evidence type="ECO:0000256" key="1">
    <source>
        <dbReference type="SAM" id="Phobius"/>
    </source>
</evidence>
<dbReference type="PANTHER" id="PTHR47652">
    <property type="entry name" value="MITOCHONDRIAL IMPORT INNER MEMBRANE TRANSLOCASE SUBUNIT TIM44"/>
    <property type="match status" value="1"/>
</dbReference>
<protein>
    <submittedName>
        <fullName evidence="2">Uncharacterized protein</fullName>
    </submittedName>
</protein>
<evidence type="ECO:0000313" key="2">
    <source>
        <dbReference type="EnsemblPlants" id="Solyc06g065055.1.1"/>
    </source>
</evidence>
<dbReference type="InParanoid" id="A0A3Q7GYR0"/>
<reference evidence="2" key="2">
    <citation type="submission" date="2019-01" db="UniProtKB">
        <authorList>
            <consortium name="EnsemblPlants"/>
        </authorList>
    </citation>
    <scope>IDENTIFICATION</scope>
    <source>
        <strain evidence="2">cv. Heinz 1706</strain>
    </source>
</reference>
<keyword evidence="3" id="KW-1185">Reference proteome</keyword>
<reference evidence="2" key="1">
    <citation type="journal article" date="2012" name="Nature">
        <title>The tomato genome sequence provides insights into fleshy fruit evolution.</title>
        <authorList>
            <consortium name="Tomato Genome Consortium"/>
        </authorList>
    </citation>
    <scope>NUCLEOTIDE SEQUENCE [LARGE SCALE GENOMIC DNA]</scope>
    <source>
        <strain evidence="2">cv. Heinz 1706</strain>
    </source>
</reference>
<feature type="transmembrane region" description="Helical" evidence="1">
    <location>
        <begin position="64"/>
        <end position="84"/>
    </location>
</feature>
<dbReference type="PANTHER" id="PTHR47652:SF7">
    <property type="entry name" value="DUF4149 DOMAIN-CONTAINING PROTEIN"/>
    <property type="match status" value="1"/>
</dbReference>
<sequence>MDCLTAFLGHYMSQSYASWGEGLIFLAIFSMTMFDSFYLEPRPSKGAKRVRPQFQILSKRLKKLNVMSSFLNVLTLVGLTSHLFHRSQLVHSRG</sequence>
<dbReference type="EnsemblPlants" id="Solyc06g065055.1.1">
    <property type="protein sequence ID" value="Solyc06g065055.1.1"/>
    <property type="gene ID" value="Solyc06g065055.1"/>
</dbReference>
<evidence type="ECO:0000313" key="3">
    <source>
        <dbReference type="Proteomes" id="UP000004994"/>
    </source>
</evidence>
<proteinExistence type="predicted"/>